<dbReference type="AlphaFoldDB" id="A0A0M0J877"/>
<comment type="pathway">
    <text evidence="1">Cofactor biosynthesis; NAD(+) biosynthesis.</text>
</comment>
<feature type="signal peptide" evidence="8">
    <location>
        <begin position="1"/>
        <end position="21"/>
    </location>
</feature>
<evidence type="ECO:0000313" key="10">
    <source>
        <dbReference type="EMBL" id="KOO22680.1"/>
    </source>
</evidence>
<evidence type="ECO:0000259" key="9">
    <source>
        <dbReference type="Pfam" id="PF01467"/>
    </source>
</evidence>
<evidence type="ECO:0000256" key="3">
    <source>
        <dbReference type="ARBA" id="ARBA00022679"/>
    </source>
</evidence>
<keyword evidence="2" id="KW-0662">Pyridine nucleotide biosynthesis</keyword>
<keyword evidence="5" id="KW-0547">Nucleotide-binding</keyword>
<comment type="caution">
    <text evidence="10">The sequence shown here is derived from an EMBL/GenBank/DDBJ whole genome shotgun (WGS) entry which is preliminary data.</text>
</comment>
<evidence type="ECO:0000256" key="1">
    <source>
        <dbReference type="ARBA" id="ARBA00004790"/>
    </source>
</evidence>
<dbReference type="OrthoDB" id="422187at2759"/>
<dbReference type="UniPathway" id="UPA00253">
    <property type="reaction ID" value="UER00600"/>
</dbReference>
<dbReference type="InterPro" id="IPR014729">
    <property type="entry name" value="Rossmann-like_a/b/a_fold"/>
</dbReference>
<evidence type="ECO:0000256" key="7">
    <source>
        <dbReference type="ARBA" id="ARBA00023027"/>
    </source>
</evidence>
<dbReference type="GO" id="GO:0005524">
    <property type="term" value="F:ATP binding"/>
    <property type="evidence" value="ECO:0007669"/>
    <property type="project" value="UniProtKB-KW"/>
</dbReference>
<evidence type="ECO:0000256" key="6">
    <source>
        <dbReference type="ARBA" id="ARBA00022840"/>
    </source>
</evidence>
<dbReference type="PANTHER" id="PTHR39321:SF3">
    <property type="entry name" value="PHOSPHOPANTETHEINE ADENYLYLTRANSFERASE"/>
    <property type="match status" value="1"/>
</dbReference>
<reference evidence="11" key="1">
    <citation type="journal article" date="2015" name="PLoS Genet.">
        <title>Genome Sequence and Transcriptome Analyses of Chrysochromulina tobin: Metabolic Tools for Enhanced Algal Fitness in the Prominent Order Prymnesiales (Haptophyceae).</title>
        <authorList>
            <person name="Hovde B.T."/>
            <person name="Deodato C.R."/>
            <person name="Hunsperger H.M."/>
            <person name="Ryken S.A."/>
            <person name="Yost W."/>
            <person name="Jha R.K."/>
            <person name="Patterson J."/>
            <person name="Monnat R.J. Jr."/>
            <person name="Barlow S.B."/>
            <person name="Starkenburg S.R."/>
            <person name="Cattolico R.A."/>
        </authorList>
    </citation>
    <scope>NUCLEOTIDE SEQUENCE</scope>
    <source>
        <strain evidence="11">CCMP291</strain>
    </source>
</reference>
<dbReference type="CDD" id="cd02165">
    <property type="entry name" value="NMNAT"/>
    <property type="match status" value="1"/>
</dbReference>
<gene>
    <name evidence="10" type="ORF">Ctob_007800</name>
</gene>
<feature type="chain" id="PRO_5005601508" evidence="8">
    <location>
        <begin position="22"/>
        <end position="311"/>
    </location>
</feature>
<evidence type="ECO:0000256" key="8">
    <source>
        <dbReference type="SAM" id="SignalP"/>
    </source>
</evidence>
<name>A0A0M0J877_9EUKA</name>
<dbReference type="PANTHER" id="PTHR39321">
    <property type="entry name" value="NICOTINATE-NUCLEOTIDE ADENYLYLTRANSFERASE-RELATED"/>
    <property type="match status" value="1"/>
</dbReference>
<dbReference type="GO" id="GO:0070566">
    <property type="term" value="F:adenylyltransferase activity"/>
    <property type="evidence" value="ECO:0007669"/>
    <property type="project" value="UniProtKB-ARBA"/>
</dbReference>
<protein>
    <submittedName>
        <fullName evidence="10">Nicotinate-nucleotide adenylyltransferase</fullName>
    </submittedName>
</protein>
<evidence type="ECO:0000256" key="4">
    <source>
        <dbReference type="ARBA" id="ARBA00022695"/>
    </source>
</evidence>
<feature type="domain" description="Cytidyltransferase-like" evidence="9">
    <location>
        <begin position="68"/>
        <end position="252"/>
    </location>
</feature>
<dbReference type="Gene3D" id="3.40.50.620">
    <property type="entry name" value="HUPs"/>
    <property type="match status" value="1"/>
</dbReference>
<dbReference type="HAMAP" id="MF_00244">
    <property type="entry name" value="NaMN_adenylyltr"/>
    <property type="match status" value="1"/>
</dbReference>
<keyword evidence="7" id="KW-0520">NAD</keyword>
<evidence type="ECO:0000256" key="5">
    <source>
        <dbReference type="ARBA" id="ARBA00022741"/>
    </source>
</evidence>
<evidence type="ECO:0000256" key="2">
    <source>
        <dbReference type="ARBA" id="ARBA00022642"/>
    </source>
</evidence>
<evidence type="ECO:0000313" key="11">
    <source>
        <dbReference type="Proteomes" id="UP000037460"/>
    </source>
</evidence>
<accession>A0A0M0J877</accession>
<dbReference type="InterPro" id="IPR005248">
    <property type="entry name" value="NadD/NMNAT"/>
</dbReference>
<organism evidence="10 11">
    <name type="scientific">Chrysochromulina tobinii</name>
    <dbReference type="NCBI Taxonomy" id="1460289"/>
    <lineage>
        <taxon>Eukaryota</taxon>
        <taxon>Haptista</taxon>
        <taxon>Haptophyta</taxon>
        <taxon>Prymnesiophyceae</taxon>
        <taxon>Prymnesiales</taxon>
        <taxon>Chrysochromulinaceae</taxon>
        <taxon>Chrysochromulina</taxon>
    </lineage>
</organism>
<keyword evidence="11" id="KW-1185">Reference proteome</keyword>
<proteinExistence type="inferred from homology"/>
<sequence>MWMRASRLRSAAVPLLGGTAAAALYGLHSSTQACFVGSPASCEKDDGQLMGRSTERLIPAASRKRIAIYGGSFNPITNAHLNVAAEIMHSKLADEVWITPCGRRPDKPGLKTSMVHRLVMCHLAVDTTFGSRFGVKVCDEEADKPQAMPSIVLMRTLAQKYPEADFMFACGADQIVRVKEWTAPGEPGFWDEVPDAGQEFFNETHFLLIERPGSELADSTLPPRCSLVSAALKARGSTMIETQLSSTEVRNRVRPPDDIVRHGLRKEVGFTPSKAWYDEAEGLVPPSVLGHIVRYGLYAREDDAFSAVRPG</sequence>
<keyword evidence="3 10" id="KW-0808">Transferase</keyword>
<keyword evidence="4 10" id="KW-0548">Nucleotidyltransferase</keyword>
<dbReference type="Pfam" id="PF01467">
    <property type="entry name" value="CTP_transf_like"/>
    <property type="match status" value="1"/>
</dbReference>
<keyword evidence="8" id="KW-0732">Signal</keyword>
<dbReference type="InterPro" id="IPR004821">
    <property type="entry name" value="Cyt_trans-like"/>
</dbReference>
<dbReference type="GO" id="GO:0009435">
    <property type="term" value="P:NAD+ biosynthetic process"/>
    <property type="evidence" value="ECO:0007669"/>
    <property type="project" value="UniProtKB-UniPathway"/>
</dbReference>
<dbReference type="SUPFAM" id="SSF52374">
    <property type="entry name" value="Nucleotidylyl transferase"/>
    <property type="match status" value="1"/>
</dbReference>
<dbReference type="Proteomes" id="UP000037460">
    <property type="component" value="Unassembled WGS sequence"/>
</dbReference>
<dbReference type="PROSITE" id="PS51257">
    <property type="entry name" value="PROKAR_LIPOPROTEIN"/>
    <property type="match status" value="1"/>
</dbReference>
<dbReference type="EMBL" id="JWZX01003261">
    <property type="protein sequence ID" value="KOO22680.1"/>
    <property type="molecule type" value="Genomic_DNA"/>
</dbReference>
<keyword evidence="6" id="KW-0067">ATP-binding</keyword>